<keyword evidence="1" id="KW-0812">Transmembrane</keyword>
<dbReference type="Proteomes" id="UP000199032">
    <property type="component" value="Unassembled WGS sequence"/>
</dbReference>
<name>A0A0S4LVX1_9BACT</name>
<feature type="transmembrane region" description="Helical" evidence="1">
    <location>
        <begin position="435"/>
        <end position="468"/>
    </location>
</feature>
<organism evidence="3 4">
    <name type="scientific">Candidatus Nitrospira nitrosa</name>
    <dbReference type="NCBI Taxonomy" id="1742972"/>
    <lineage>
        <taxon>Bacteria</taxon>
        <taxon>Pseudomonadati</taxon>
        <taxon>Nitrospirota</taxon>
        <taxon>Nitrospiria</taxon>
        <taxon>Nitrospirales</taxon>
        <taxon>Nitrospiraceae</taxon>
        <taxon>Nitrospira</taxon>
    </lineage>
</organism>
<feature type="transmembrane region" description="Helical" evidence="1">
    <location>
        <begin position="474"/>
        <end position="497"/>
    </location>
</feature>
<keyword evidence="1" id="KW-0472">Membrane</keyword>
<feature type="transmembrane region" description="Helical" evidence="1">
    <location>
        <begin position="351"/>
        <end position="372"/>
    </location>
</feature>
<protein>
    <recommendedName>
        <fullName evidence="2">CAAX prenyl protease 2/Lysostaphin resistance protein A-like domain-containing protein</fullName>
    </recommendedName>
</protein>
<dbReference type="PANTHER" id="PTHR36435:SF1">
    <property type="entry name" value="CAAX AMINO TERMINAL PROTEASE FAMILY PROTEIN"/>
    <property type="match status" value="1"/>
</dbReference>
<keyword evidence="1" id="KW-1133">Transmembrane helix</keyword>
<dbReference type="InterPro" id="IPR003675">
    <property type="entry name" value="Rce1/LyrA-like_dom"/>
</dbReference>
<reference evidence="3 4" key="1">
    <citation type="submission" date="2015-10" db="EMBL/GenBank/DDBJ databases">
        <authorList>
            <person name="Gilbert D.G."/>
        </authorList>
    </citation>
    <scope>NUCLEOTIDE SEQUENCE [LARGE SCALE GENOMIC DNA]</scope>
    <source>
        <strain evidence="3">COMA1</strain>
    </source>
</reference>
<dbReference type="PANTHER" id="PTHR36435">
    <property type="entry name" value="SLR1288 PROTEIN"/>
    <property type="match status" value="1"/>
</dbReference>
<dbReference type="AlphaFoldDB" id="A0A0S4LVX1"/>
<dbReference type="Pfam" id="PF02517">
    <property type="entry name" value="Rce1-like"/>
    <property type="match status" value="1"/>
</dbReference>
<dbReference type="GO" id="GO:0004175">
    <property type="term" value="F:endopeptidase activity"/>
    <property type="evidence" value="ECO:0007669"/>
    <property type="project" value="UniProtKB-ARBA"/>
</dbReference>
<dbReference type="STRING" id="1742972.COMA1_70059"/>
<proteinExistence type="predicted"/>
<accession>A0A0S4LVX1</accession>
<dbReference type="RefSeq" id="WP_090751098.1">
    <property type="nucleotide sequence ID" value="NZ_CZQA01000013.1"/>
</dbReference>
<sequence length="498" mass="55075">MNEQTLSIGQLRGIPEAGQSAVSAASPLPYNSRWSRFVSAICAGVLLASLAGILWLSLTVPKLQRFEDPGRALDLMVSRMMEAQDGLHRAPKWMQWLAEWTMDNQEQASRQAVRWYQELIATTDDPSAKLRLAILLGESSRESEALAEAQGWHDRGTSAESFRSLIVAAYDTVPLSLAQETNLQTILAETLPSGWFYDHLAARLARRAGDHALLTTVETQSQMKQEQVQRWVRPLMISELTCLAIGSVILLGIIRLQDRRLNVLQLHSPGVPPPWSGGTAAAVILRGGALGALMTIAFLSTPALNQGSLRALAIPLANLPLLLIAYVRLLKPAGLDFWQGFGLRLDRGDRGRLVCIIFAVVAAALWGEWGLGQAAEYLKLENHWTEWFDQDLVWATPPMLATSLLEYVILAPIFEEIVFRGLLFAMFRRRFTFLPAALLSATIFALAHGYSLLGFISVLWSGFLWAWIYDRTGSLIPGMVAHAVNNLLVCLTVMALLR</sequence>
<dbReference type="GO" id="GO:0080120">
    <property type="term" value="P:CAAX-box protein maturation"/>
    <property type="evidence" value="ECO:0007669"/>
    <property type="project" value="UniProtKB-ARBA"/>
</dbReference>
<dbReference type="OrthoDB" id="9782250at2"/>
<evidence type="ECO:0000313" key="4">
    <source>
        <dbReference type="Proteomes" id="UP000199032"/>
    </source>
</evidence>
<evidence type="ECO:0000313" key="3">
    <source>
        <dbReference type="EMBL" id="CUS39154.1"/>
    </source>
</evidence>
<feature type="domain" description="CAAX prenyl protease 2/Lysostaphin resistance protein A-like" evidence="2">
    <location>
        <begin position="401"/>
        <end position="488"/>
    </location>
</feature>
<feature type="transmembrane region" description="Helical" evidence="1">
    <location>
        <begin position="275"/>
        <end position="299"/>
    </location>
</feature>
<feature type="transmembrane region" description="Helical" evidence="1">
    <location>
        <begin position="311"/>
        <end position="330"/>
    </location>
</feature>
<feature type="transmembrane region" description="Helical" evidence="1">
    <location>
        <begin position="37"/>
        <end position="58"/>
    </location>
</feature>
<keyword evidence="4" id="KW-1185">Reference proteome</keyword>
<evidence type="ECO:0000259" key="2">
    <source>
        <dbReference type="Pfam" id="PF02517"/>
    </source>
</evidence>
<gene>
    <name evidence="3" type="ORF">COMA1_70059</name>
</gene>
<dbReference type="InterPro" id="IPR052710">
    <property type="entry name" value="CAAX_protease"/>
</dbReference>
<evidence type="ECO:0000256" key="1">
    <source>
        <dbReference type="SAM" id="Phobius"/>
    </source>
</evidence>
<feature type="transmembrane region" description="Helical" evidence="1">
    <location>
        <begin position="231"/>
        <end position="254"/>
    </location>
</feature>
<dbReference type="EMBL" id="CZQA01000013">
    <property type="protein sequence ID" value="CUS39154.1"/>
    <property type="molecule type" value="Genomic_DNA"/>
</dbReference>